<dbReference type="InterPro" id="IPR014188">
    <property type="entry name" value="Acrylyl-CoA_reductase_AcuI"/>
</dbReference>
<dbReference type="SMART" id="SM00829">
    <property type="entry name" value="PKS_ER"/>
    <property type="match status" value="1"/>
</dbReference>
<dbReference type="InterPro" id="IPR051397">
    <property type="entry name" value="Zn-ADH-like_protein"/>
</dbReference>
<evidence type="ECO:0000313" key="3">
    <source>
        <dbReference type="Proteomes" id="UP000009875"/>
    </source>
</evidence>
<dbReference type="SUPFAM" id="SSF51735">
    <property type="entry name" value="NAD(P)-binding Rossmann-fold domains"/>
    <property type="match status" value="1"/>
</dbReference>
<dbReference type="InterPro" id="IPR013154">
    <property type="entry name" value="ADH-like_N"/>
</dbReference>
<dbReference type="InterPro" id="IPR011032">
    <property type="entry name" value="GroES-like_sf"/>
</dbReference>
<dbReference type="STRING" id="883081.HMPREF9698_00945"/>
<comment type="caution">
    <text evidence="2">The sequence shown here is derived from an EMBL/GenBank/DDBJ whole genome shotgun (WGS) entry which is preliminary data.</text>
</comment>
<dbReference type="AlphaFoldDB" id="K9E8K8"/>
<dbReference type="NCBIfam" id="TIGR02823">
    <property type="entry name" value="oxido_YhdH"/>
    <property type="match status" value="1"/>
</dbReference>
<dbReference type="SUPFAM" id="SSF50129">
    <property type="entry name" value="GroES-like"/>
    <property type="match status" value="1"/>
</dbReference>
<evidence type="ECO:0000313" key="2">
    <source>
        <dbReference type="EMBL" id="EKU93529.1"/>
    </source>
</evidence>
<organism evidence="2 3">
    <name type="scientific">Alloiococcus otitis ATCC 51267</name>
    <dbReference type="NCBI Taxonomy" id="883081"/>
    <lineage>
        <taxon>Bacteria</taxon>
        <taxon>Bacillati</taxon>
        <taxon>Bacillota</taxon>
        <taxon>Bacilli</taxon>
        <taxon>Lactobacillales</taxon>
        <taxon>Carnobacteriaceae</taxon>
        <taxon>Alloiococcus</taxon>
    </lineage>
</organism>
<dbReference type="HOGENOM" id="CLU_026673_26_3_9"/>
<proteinExistence type="predicted"/>
<accession>K9E8K8</accession>
<dbReference type="OrthoDB" id="9782155at2"/>
<dbReference type="CDD" id="cd05280">
    <property type="entry name" value="MDR_yhdh_yhfp"/>
    <property type="match status" value="1"/>
</dbReference>
<dbReference type="InterPro" id="IPR036291">
    <property type="entry name" value="NAD(P)-bd_dom_sf"/>
</dbReference>
<dbReference type="RefSeq" id="WP_003777902.1">
    <property type="nucleotide sequence ID" value="NZ_JH992959.1"/>
</dbReference>
<evidence type="ECO:0000259" key="1">
    <source>
        <dbReference type="SMART" id="SM00829"/>
    </source>
</evidence>
<keyword evidence="3" id="KW-1185">Reference proteome</keyword>
<feature type="domain" description="Enoyl reductase (ER)" evidence="1">
    <location>
        <begin position="18"/>
        <end position="326"/>
    </location>
</feature>
<name>K9E8K8_9LACT</name>
<gene>
    <name evidence="2" type="ORF">HMPREF9698_00945</name>
</gene>
<dbReference type="eggNOG" id="COG0604">
    <property type="taxonomic scope" value="Bacteria"/>
</dbReference>
<dbReference type="Proteomes" id="UP000009875">
    <property type="component" value="Unassembled WGS sequence"/>
</dbReference>
<dbReference type="GO" id="GO:0043957">
    <property type="term" value="F:acryloyl-CoA reductase (NADPH) activity"/>
    <property type="evidence" value="ECO:0007669"/>
    <property type="project" value="TreeGrafter"/>
</dbReference>
<dbReference type="InterPro" id="IPR020843">
    <property type="entry name" value="ER"/>
</dbReference>
<dbReference type="Gene3D" id="3.90.180.10">
    <property type="entry name" value="Medium-chain alcohol dehydrogenases, catalytic domain"/>
    <property type="match status" value="1"/>
</dbReference>
<reference evidence="2 3" key="1">
    <citation type="submission" date="2012-09" db="EMBL/GenBank/DDBJ databases">
        <title>The Genome Sequence of Alloiococcus otitis ATCC 51267.</title>
        <authorList>
            <consortium name="The Broad Institute Genome Sequencing Platform"/>
            <person name="Earl A."/>
            <person name="Ward D."/>
            <person name="Feldgarden M."/>
            <person name="Gevers D."/>
            <person name="Huys G."/>
            <person name="Walker B."/>
            <person name="Young S.K."/>
            <person name="Zeng Q."/>
            <person name="Gargeya S."/>
            <person name="Fitzgerald M."/>
            <person name="Haas B."/>
            <person name="Abouelleil A."/>
            <person name="Alvarado L."/>
            <person name="Arachchi H.M."/>
            <person name="Berlin A.M."/>
            <person name="Chapman S.B."/>
            <person name="Goldberg J."/>
            <person name="Griggs A."/>
            <person name="Gujja S."/>
            <person name="Hansen M."/>
            <person name="Howarth C."/>
            <person name="Imamovic A."/>
            <person name="Larimer J."/>
            <person name="McCowen C."/>
            <person name="Montmayeur A."/>
            <person name="Murphy C."/>
            <person name="Neiman D."/>
            <person name="Pearson M."/>
            <person name="Priest M."/>
            <person name="Roberts A."/>
            <person name="Saif S."/>
            <person name="Shea T."/>
            <person name="Sisk P."/>
            <person name="Sykes S."/>
            <person name="Wortman J."/>
            <person name="Nusbaum C."/>
            <person name="Birren B."/>
        </authorList>
    </citation>
    <scope>NUCLEOTIDE SEQUENCE [LARGE SCALE GENOMIC DNA]</scope>
    <source>
        <strain evidence="2 3">ATCC 51267</strain>
    </source>
</reference>
<protein>
    <recommendedName>
        <fullName evidence="1">Enoyl reductase (ER) domain-containing protein</fullName>
    </recommendedName>
</protein>
<dbReference type="EMBL" id="AGXA01000019">
    <property type="protein sequence ID" value="EKU93529.1"/>
    <property type="molecule type" value="Genomic_DNA"/>
</dbReference>
<dbReference type="Pfam" id="PF08240">
    <property type="entry name" value="ADH_N"/>
    <property type="match status" value="1"/>
</dbReference>
<dbReference type="Pfam" id="PF00107">
    <property type="entry name" value="ADH_zinc_N"/>
    <property type="match status" value="1"/>
</dbReference>
<dbReference type="PATRIC" id="fig|883081.3.peg.941"/>
<sequence length="331" mass="35553">MDPFKGLIVRQEDDQVTYQIEDLTLDDLTQGPITIKVDYSTVNYKDMLATQAKGGVVRDYPMIPGIDLVGQVVESQDEHFKPGESVMVISTDLGVSKTGGFAQYVQTDADHLTRLPEGLSPKDAMTFGTAGFTAALSIQALVDHGLSLEEDPNILVTGATGGVGSVALKILSHLGYTKLHALVRKDYQVEVAQKLGANFIVQAQDLAAGRSTLDSRNFQYVLDTVGGDVASKALAQIDHNGAMSMCGNAGGAKMEASVLPFILRGVNVLGINSVSYPLNAKAKIWQKLAQEWNVADQLVTSEIPLKDLDQTITALKEGKHLGRTVVKLNDQ</sequence>
<dbReference type="PANTHER" id="PTHR43677:SF1">
    <property type="entry name" value="ACRYLYL-COA REDUCTASE ACUI-RELATED"/>
    <property type="match status" value="1"/>
</dbReference>
<dbReference type="PANTHER" id="PTHR43677">
    <property type="entry name" value="SHORT-CHAIN DEHYDROGENASE/REDUCTASE"/>
    <property type="match status" value="1"/>
</dbReference>
<dbReference type="InterPro" id="IPR013149">
    <property type="entry name" value="ADH-like_C"/>
</dbReference>
<dbReference type="Gene3D" id="3.40.50.720">
    <property type="entry name" value="NAD(P)-binding Rossmann-like Domain"/>
    <property type="match status" value="1"/>
</dbReference>